<dbReference type="EMBL" id="JAUSTQ010000001">
    <property type="protein sequence ID" value="MDQ0158452.1"/>
    <property type="molecule type" value="Genomic_DNA"/>
</dbReference>
<protein>
    <recommendedName>
        <fullName evidence="3">DUF2757 family protein</fullName>
    </recommendedName>
</protein>
<sequence length="75" mass="8949">MLHVSCRHCHKVMQEFDGDSMLENWLLEHSGEETNFHEFLQTTPDGSLHLWLVCEECEDILTQNPNLFEQDYFIH</sequence>
<keyword evidence="2" id="KW-1185">Reference proteome</keyword>
<evidence type="ECO:0008006" key="3">
    <source>
        <dbReference type="Google" id="ProtNLM"/>
    </source>
</evidence>
<dbReference type="Pfam" id="PF10955">
    <property type="entry name" value="Fin"/>
    <property type="match status" value="1"/>
</dbReference>
<gene>
    <name evidence="1" type="ORF">J2S77_000402</name>
</gene>
<name>A0ABT9VBV4_9BACI</name>
<organism evidence="1 2">
    <name type="scientific">Alkalibacillus salilacus</name>
    <dbReference type="NCBI Taxonomy" id="284582"/>
    <lineage>
        <taxon>Bacteria</taxon>
        <taxon>Bacillati</taxon>
        <taxon>Bacillota</taxon>
        <taxon>Bacilli</taxon>
        <taxon>Bacillales</taxon>
        <taxon>Bacillaceae</taxon>
        <taxon>Alkalibacillus</taxon>
    </lineage>
</organism>
<comment type="caution">
    <text evidence="1">The sequence shown here is derived from an EMBL/GenBank/DDBJ whole genome shotgun (WGS) entry which is preliminary data.</text>
</comment>
<dbReference type="InterPro" id="IPR020115">
    <property type="entry name" value="Fin"/>
</dbReference>
<dbReference type="RefSeq" id="WP_306974146.1">
    <property type="nucleotide sequence ID" value="NZ_JAUSTQ010000001.1"/>
</dbReference>
<dbReference type="Proteomes" id="UP001224359">
    <property type="component" value="Unassembled WGS sequence"/>
</dbReference>
<reference evidence="1 2" key="1">
    <citation type="submission" date="2023-07" db="EMBL/GenBank/DDBJ databases">
        <title>Genomic Encyclopedia of Type Strains, Phase IV (KMG-IV): sequencing the most valuable type-strain genomes for metagenomic binning, comparative biology and taxonomic classification.</title>
        <authorList>
            <person name="Goeker M."/>
        </authorList>
    </citation>
    <scope>NUCLEOTIDE SEQUENCE [LARGE SCALE GENOMIC DNA]</scope>
    <source>
        <strain evidence="1 2">DSM 16460</strain>
    </source>
</reference>
<evidence type="ECO:0000313" key="2">
    <source>
        <dbReference type="Proteomes" id="UP001224359"/>
    </source>
</evidence>
<evidence type="ECO:0000313" key="1">
    <source>
        <dbReference type="EMBL" id="MDQ0158452.1"/>
    </source>
</evidence>
<accession>A0ABT9VBV4</accession>
<proteinExistence type="predicted"/>